<feature type="domain" description="CATSPERB head" evidence="2">
    <location>
        <begin position="110"/>
        <end position="151"/>
    </location>
</feature>
<dbReference type="GeneID" id="110288962"/>
<dbReference type="AlphaFoldDB" id="A0A6P5P3U3"/>
<dbReference type="Proteomes" id="UP000515126">
    <property type="component" value="Unplaced"/>
</dbReference>
<evidence type="ECO:0000259" key="2">
    <source>
        <dbReference type="Pfam" id="PF22830"/>
    </source>
</evidence>
<dbReference type="PANTHER" id="PTHR14705">
    <property type="entry name" value="CATION CHANNEL SPERM-ASSOCIATED PROTEIN SUBUNIT BETA"/>
    <property type="match status" value="1"/>
</dbReference>
<evidence type="ECO:0000313" key="4">
    <source>
        <dbReference type="RefSeq" id="XP_021010844.1"/>
    </source>
</evidence>
<organism evidence="3 4">
    <name type="scientific">Mus caroli</name>
    <name type="common">Ryukyu mouse</name>
    <name type="synonym">Ricefield mouse</name>
    <dbReference type="NCBI Taxonomy" id="10089"/>
    <lineage>
        <taxon>Eukaryota</taxon>
        <taxon>Metazoa</taxon>
        <taxon>Chordata</taxon>
        <taxon>Craniata</taxon>
        <taxon>Vertebrata</taxon>
        <taxon>Euteleostomi</taxon>
        <taxon>Mammalia</taxon>
        <taxon>Eutheria</taxon>
        <taxon>Euarchontoglires</taxon>
        <taxon>Glires</taxon>
        <taxon>Rodentia</taxon>
        <taxon>Myomorpha</taxon>
        <taxon>Muroidea</taxon>
        <taxon>Muridae</taxon>
        <taxon>Murinae</taxon>
        <taxon>Mus</taxon>
        <taxon>Mus</taxon>
    </lineage>
</organism>
<dbReference type="InterPro" id="IPR028748">
    <property type="entry name" value="CATSPERB"/>
</dbReference>
<dbReference type="InterPro" id="IPR053903">
    <property type="entry name" value="CATSPERB_head"/>
</dbReference>
<evidence type="ECO:0000313" key="3">
    <source>
        <dbReference type="Proteomes" id="UP000515126"/>
    </source>
</evidence>
<name>A0A6P5P3U3_MUSCR</name>
<gene>
    <name evidence="4" type="primary">LOC110288962</name>
</gene>
<evidence type="ECO:0000259" key="1">
    <source>
        <dbReference type="Pfam" id="PF21548"/>
    </source>
</evidence>
<dbReference type="GO" id="GO:0036128">
    <property type="term" value="C:CatSper complex"/>
    <property type="evidence" value="ECO:0007669"/>
    <property type="project" value="InterPro"/>
</dbReference>
<dbReference type="KEGG" id="mcal:110288962"/>
<dbReference type="InterPro" id="IPR048788">
    <property type="entry name" value="CATSPERB_2nd"/>
</dbReference>
<dbReference type="GO" id="GO:0005929">
    <property type="term" value="C:cilium"/>
    <property type="evidence" value="ECO:0007669"/>
    <property type="project" value="TreeGrafter"/>
</dbReference>
<protein>
    <submittedName>
        <fullName evidence="4">Cation channel sperm-associated protein subunit beta-like</fullName>
    </submittedName>
</protein>
<feature type="domain" description="Cation channel sperm-associated auxiliary subunit beta 2nd" evidence="1">
    <location>
        <begin position="1"/>
        <end position="84"/>
    </location>
</feature>
<accession>A0A6P5P3U3</accession>
<dbReference type="Pfam" id="PF22830">
    <property type="entry name" value="CATSPERB_head"/>
    <property type="match status" value="1"/>
</dbReference>
<feature type="non-terminal residue" evidence="4">
    <location>
        <position position="1"/>
    </location>
</feature>
<reference evidence="4" key="1">
    <citation type="submission" date="2025-08" db="UniProtKB">
        <authorList>
            <consortium name="RefSeq"/>
        </authorList>
    </citation>
    <scope>IDENTIFICATION</scope>
</reference>
<sequence length="151" mass="17451">IWISMDGGNTFEMLCDLFRNYIKMSSHSFYTSDIVFIGNDGRIFMTKAGLKRYGELGKFKDKVFTLYYDQLGYIHKLTPRNFDAGSKLLGYGSSHSIFGKAPDLGFETALVPQYISAKELLFFAYVPLNTHKAYQFEKWFKHIHLGKVLEF</sequence>
<dbReference type="RefSeq" id="XP_021010844.1">
    <property type="nucleotide sequence ID" value="XM_021155185.1"/>
</dbReference>
<keyword evidence="3" id="KW-1185">Reference proteome</keyword>
<proteinExistence type="predicted"/>
<dbReference type="PANTHER" id="PTHR14705:SF0">
    <property type="entry name" value="CATION CHANNEL SPERM-ASSOCIATED AUXILIARY SUBUNIT BETA"/>
    <property type="match status" value="1"/>
</dbReference>
<feature type="non-terminal residue" evidence="4">
    <location>
        <position position="151"/>
    </location>
</feature>
<dbReference type="Pfam" id="PF21548">
    <property type="entry name" value="CATSPERB_2nd"/>
    <property type="match status" value="1"/>
</dbReference>